<dbReference type="GO" id="GO:0045892">
    <property type="term" value="P:negative regulation of DNA-templated transcription"/>
    <property type="evidence" value="ECO:0007669"/>
    <property type="project" value="InterPro"/>
</dbReference>
<dbReference type="Pfam" id="PF13456">
    <property type="entry name" value="RVT_3"/>
    <property type="match status" value="1"/>
</dbReference>
<comment type="similarity">
    <text evidence="2">Belongs to the PDCD4 family.</text>
</comment>
<dbReference type="Gene3D" id="1.25.40.180">
    <property type="match status" value="2"/>
</dbReference>
<sequence>MPSGTVFLIKSHYNLILCAGFDTTHTADPEEAEALSVIRGMDAAHRLGLDRVLILTDCQLLVQAFHDRPEVLSWGALTLAPDIRGLADRFQGFILEYVDRRFNDTEGRLLDFLKDAAEEGIINSSQITKGFGRLIDNVEDLSLDILSARELSQSLISKAASEGWLCASSLKSFSFQQEKHLEDNAARFFKIKIQLIIQEYFLSGDILEVISSLDLDNNTSFSVELSALFVIKLITMAMDRKNREKEMASVLLTSLSFPVEGFVNGFVMLVETADDTALDIPDVVEDLSMFLARAVVDEVLTPQYLDEIGAQCTGEDSIGSKAIKMARSLVRPRLSGERILRCWGGGDSSKPGWAIEDVKDLESS</sequence>
<dbReference type="InterPro" id="IPR044730">
    <property type="entry name" value="RNase_H-like_dom_plant"/>
</dbReference>
<dbReference type="SUPFAM" id="SSF48371">
    <property type="entry name" value="ARM repeat"/>
    <property type="match status" value="2"/>
</dbReference>
<dbReference type="GO" id="GO:0006417">
    <property type="term" value="P:regulation of translation"/>
    <property type="evidence" value="ECO:0007669"/>
    <property type="project" value="UniProtKB-KW"/>
</dbReference>
<keyword evidence="4" id="KW-0677">Repeat</keyword>
<dbReference type="PROSITE" id="PS51366">
    <property type="entry name" value="MI"/>
    <property type="match status" value="2"/>
</dbReference>
<dbReference type="OrthoDB" id="414546at2759"/>
<evidence type="ECO:0000256" key="5">
    <source>
        <dbReference type="ARBA" id="ARBA00022845"/>
    </source>
</evidence>
<comment type="caution">
    <text evidence="8">The sequence shown here is derived from an EMBL/GenBank/DDBJ whole genome shotgun (WGS) entry which is preliminary data.</text>
</comment>
<name>A0A7J7MJR8_9MAGN</name>
<reference evidence="8 9" key="1">
    <citation type="journal article" date="2020" name="IScience">
        <title>Genome Sequencing of the Endangered Kingdonia uniflora (Circaeasteraceae, Ranunculales) Reveals Potential Mechanisms of Evolutionary Specialization.</title>
        <authorList>
            <person name="Sun Y."/>
            <person name="Deng T."/>
            <person name="Zhang A."/>
            <person name="Moore M.J."/>
            <person name="Landis J.B."/>
            <person name="Lin N."/>
            <person name="Zhang H."/>
            <person name="Zhang X."/>
            <person name="Huang J."/>
            <person name="Zhang X."/>
            <person name="Sun H."/>
            <person name="Wang H."/>
        </authorList>
    </citation>
    <scope>NUCLEOTIDE SEQUENCE [LARGE SCALE GENOMIC DNA]</scope>
    <source>
        <strain evidence="8">TB1705</strain>
        <tissue evidence="8">Leaf</tissue>
    </source>
</reference>
<evidence type="ECO:0000259" key="7">
    <source>
        <dbReference type="PROSITE" id="PS51366"/>
    </source>
</evidence>
<evidence type="ECO:0000256" key="2">
    <source>
        <dbReference type="ARBA" id="ARBA00005497"/>
    </source>
</evidence>
<dbReference type="GO" id="GO:0005737">
    <property type="term" value="C:cytoplasm"/>
    <property type="evidence" value="ECO:0007669"/>
    <property type="project" value="UniProtKB-SubCell"/>
</dbReference>
<feature type="domain" description="MI" evidence="7">
    <location>
        <begin position="22"/>
        <end position="175"/>
    </location>
</feature>
<organism evidence="8 9">
    <name type="scientific">Kingdonia uniflora</name>
    <dbReference type="NCBI Taxonomy" id="39325"/>
    <lineage>
        <taxon>Eukaryota</taxon>
        <taxon>Viridiplantae</taxon>
        <taxon>Streptophyta</taxon>
        <taxon>Embryophyta</taxon>
        <taxon>Tracheophyta</taxon>
        <taxon>Spermatophyta</taxon>
        <taxon>Magnoliopsida</taxon>
        <taxon>Ranunculales</taxon>
        <taxon>Circaeasteraceae</taxon>
        <taxon>Kingdonia</taxon>
    </lineage>
</organism>
<gene>
    <name evidence="8" type="ORF">GIB67_035781</name>
</gene>
<dbReference type="PANTHER" id="PTHR12626:SF2">
    <property type="entry name" value="MA3 DOMAIN-CONTAINING TRANSLATION REGULATORY FACTOR 2"/>
    <property type="match status" value="1"/>
</dbReference>
<protein>
    <recommendedName>
        <fullName evidence="7">MI domain-containing protein</fullName>
    </recommendedName>
</protein>
<dbReference type="PANTHER" id="PTHR12626">
    <property type="entry name" value="PROGRAMMED CELL DEATH 4"/>
    <property type="match status" value="1"/>
</dbReference>
<evidence type="ECO:0000313" key="8">
    <source>
        <dbReference type="EMBL" id="KAF6155034.1"/>
    </source>
</evidence>
<dbReference type="Proteomes" id="UP000541444">
    <property type="component" value="Unassembled WGS sequence"/>
</dbReference>
<dbReference type="InterPro" id="IPR012337">
    <property type="entry name" value="RNaseH-like_sf"/>
</dbReference>
<dbReference type="Pfam" id="PF02847">
    <property type="entry name" value="MA3"/>
    <property type="match status" value="2"/>
</dbReference>
<dbReference type="AlphaFoldDB" id="A0A7J7MJR8"/>
<accession>A0A7J7MJR8</accession>
<dbReference type="InterPro" id="IPR039778">
    <property type="entry name" value="PDCD4"/>
</dbReference>
<dbReference type="InterPro" id="IPR002156">
    <property type="entry name" value="RNaseH_domain"/>
</dbReference>
<dbReference type="InterPro" id="IPR016024">
    <property type="entry name" value="ARM-type_fold"/>
</dbReference>
<dbReference type="CDD" id="cd06222">
    <property type="entry name" value="RNase_H_like"/>
    <property type="match status" value="1"/>
</dbReference>
<evidence type="ECO:0000256" key="4">
    <source>
        <dbReference type="ARBA" id="ARBA00022737"/>
    </source>
</evidence>
<evidence type="ECO:0000313" key="9">
    <source>
        <dbReference type="Proteomes" id="UP000541444"/>
    </source>
</evidence>
<dbReference type="EMBL" id="JACGCM010001441">
    <property type="protein sequence ID" value="KAF6155034.1"/>
    <property type="molecule type" value="Genomic_DNA"/>
</dbReference>
<proteinExistence type="inferred from homology"/>
<evidence type="ECO:0000256" key="6">
    <source>
        <dbReference type="ARBA" id="ARBA00023242"/>
    </source>
</evidence>
<keyword evidence="9" id="KW-1185">Reference proteome</keyword>
<evidence type="ECO:0000256" key="3">
    <source>
        <dbReference type="ARBA" id="ARBA00022490"/>
    </source>
</evidence>
<evidence type="ECO:0000256" key="1">
    <source>
        <dbReference type="ARBA" id="ARBA00004496"/>
    </source>
</evidence>
<feature type="domain" description="MI" evidence="7">
    <location>
        <begin position="188"/>
        <end position="310"/>
    </location>
</feature>
<keyword evidence="5" id="KW-0810">Translation regulation</keyword>
<comment type="subcellular location">
    <subcellularLocation>
        <location evidence="1">Cytoplasm</location>
    </subcellularLocation>
</comment>
<keyword evidence="6" id="KW-0539">Nucleus</keyword>
<dbReference type="GO" id="GO:0004523">
    <property type="term" value="F:RNA-DNA hybrid ribonuclease activity"/>
    <property type="evidence" value="ECO:0007669"/>
    <property type="project" value="InterPro"/>
</dbReference>
<keyword evidence="3" id="KW-0963">Cytoplasm</keyword>
<dbReference type="SUPFAM" id="SSF53098">
    <property type="entry name" value="Ribonuclease H-like"/>
    <property type="match status" value="1"/>
</dbReference>
<dbReference type="GO" id="GO:0003676">
    <property type="term" value="F:nucleic acid binding"/>
    <property type="evidence" value="ECO:0007669"/>
    <property type="project" value="InterPro"/>
</dbReference>
<dbReference type="SMART" id="SM00544">
    <property type="entry name" value="MA3"/>
    <property type="match status" value="1"/>
</dbReference>
<dbReference type="InterPro" id="IPR003891">
    <property type="entry name" value="Initiation_fac_eIF4g_MI"/>
</dbReference>